<dbReference type="Proteomes" id="UP000887563">
    <property type="component" value="Unplaced"/>
</dbReference>
<name>A0A914LVC1_MELIC</name>
<proteinExistence type="predicted"/>
<keyword evidence="1" id="KW-1185">Reference proteome</keyword>
<accession>A0A914LVC1</accession>
<dbReference type="AlphaFoldDB" id="A0A914LVC1"/>
<protein>
    <submittedName>
        <fullName evidence="2">Uncharacterized protein</fullName>
    </submittedName>
</protein>
<evidence type="ECO:0000313" key="1">
    <source>
        <dbReference type="Proteomes" id="UP000887563"/>
    </source>
</evidence>
<evidence type="ECO:0000313" key="2">
    <source>
        <dbReference type="WBParaSite" id="Minc3s00825g17796"/>
    </source>
</evidence>
<organism evidence="1 2">
    <name type="scientific">Meloidogyne incognita</name>
    <name type="common">Southern root-knot nematode worm</name>
    <name type="synonym">Oxyuris incognita</name>
    <dbReference type="NCBI Taxonomy" id="6306"/>
    <lineage>
        <taxon>Eukaryota</taxon>
        <taxon>Metazoa</taxon>
        <taxon>Ecdysozoa</taxon>
        <taxon>Nematoda</taxon>
        <taxon>Chromadorea</taxon>
        <taxon>Rhabditida</taxon>
        <taxon>Tylenchina</taxon>
        <taxon>Tylenchomorpha</taxon>
        <taxon>Tylenchoidea</taxon>
        <taxon>Meloidogynidae</taxon>
        <taxon>Meloidogyninae</taxon>
        <taxon>Meloidogyne</taxon>
        <taxon>Meloidogyne incognita group</taxon>
    </lineage>
</organism>
<reference evidence="2" key="1">
    <citation type="submission" date="2022-11" db="UniProtKB">
        <authorList>
            <consortium name="WormBaseParasite"/>
        </authorList>
    </citation>
    <scope>IDENTIFICATION</scope>
</reference>
<sequence>MEELKNFKPIDLYEKLRLSDNDFDAWLEKLGLLHGKRTCYKCEGRTGINVIKNERYGCWRCKTRNCRAKQGYLCGTFFEGTHLTTKEAQCGKANLMEEKGKFDHSVQT</sequence>
<dbReference type="WBParaSite" id="Minc3s00825g17796">
    <property type="protein sequence ID" value="Minc3s00825g17796"/>
    <property type="gene ID" value="Minc3s00825g17796"/>
</dbReference>